<evidence type="ECO:0000313" key="19">
    <source>
        <dbReference type="EMBL" id="CAB3405370.1"/>
    </source>
</evidence>
<dbReference type="EC" id="4.6.1.2" evidence="3 13"/>
<feature type="domain" description="Protein kinase" evidence="17">
    <location>
        <begin position="611"/>
        <end position="970"/>
    </location>
</feature>
<dbReference type="InterPro" id="IPR001245">
    <property type="entry name" value="Ser-Thr/Tyr_kinase_cat_dom"/>
</dbReference>
<keyword evidence="5" id="KW-0547">Nucleotide-binding</keyword>
<dbReference type="GO" id="GO:0004672">
    <property type="term" value="F:protein kinase activity"/>
    <property type="evidence" value="ECO:0007669"/>
    <property type="project" value="InterPro"/>
</dbReference>
<dbReference type="InterPro" id="IPR028082">
    <property type="entry name" value="Peripla_BP_I"/>
</dbReference>
<dbReference type="InterPro" id="IPR050401">
    <property type="entry name" value="Cyclic_nucleotide_synthase"/>
</dbReference>
<evidence type="ECO:0000256" key="7">
    <source>
        <dbReference type="ARBA" id="ARBA00023136"/>
    </source>
</evidence>
<dbReference type="GO" id="GO:0035556">
    <property type="term" value="P:intracellular signal transduction"/>
    <property type="evidence" value="ECO:0007669"/>
    <property type="project" value="InterPro"/>
</dbReference>
<evidence type="ECO:0000256" key="15">
    <source>
        <dbReference type="SAM" id="MobiDB-lite"/>
    </source>
</evidence>
<keyword evidence="11 13" id="KW-0141">cGMP biosynthesis</keyword>
<protein>
    <recommendedName>
        <fullName evidence="3 13">Guanylate cyclase</fullName>
        <ecNumber evidence="3 13">4.6.1.2</ecNumber>
    </recommendedName>
</protein>
<feature type="domain" description="Guanylate cyclase" evidence="18">
    <location>
        <begin position="1042"/>
        <end position="1173"/>
    </location>
</feature>
<keyword evidence="20" id="KW-1185">Reference proteome</keyword>
<dbReference type="InterPro" id="IPR001054">
    <property type="entry name" value="A/G_cyclase"/>
</dbReference>
<name>A0A8S1EVI0_9PELO</name>
<dbReference type="PROSITE" id="PS00452">
    <property type="entry name" value="GUANYLATE_CYCLASE_1"/>
    <property type="match status" value="1"/>
</dbReference>
<evidence type="ECO:0000256" key="14">
    <source>
        <dbReference type="SAM" id="Coils"/>
    </source>
</evidence>
<keyword evidence="9" id="KW-0325">Glycoprotein</keyword>
<dbReference type="PANTHER" id="PTHR11920:SF501">
    <property type="entry name" value="GUANYLATE CYCLASE 32E"/>
    <property type="match status" value="1"/>
</dbReference>
<evidence type="ECO:0000256" key="13">
    <source>
        <dbReference type="RuleBase" id="RU003431"/>
    </source>
</evidence>
<dbReference type="InterPro" id="IPR001828">
    <property type="entry name" value="ANF_lig-bd_rcpt"/>
</dbReference>
<dbReference type="Gene3D" id="3.40.50.2300">
    <property type="match status" value="2"/>
</dbReference>
<keyword evidence="7 16" id="KW-0472">Membrane</keyword>
<dbReference type="OrthoDB" id="302535at2759"/>
<keyword evidence="4 16" id="KW-0812">Transmembrane</keyword>
<evidence type="ECO:0000256" key="11">
    <source>
        <dbReference type="ARBA" id="ARBA00023293"/>
    </source>
</evidence>
<keyword evidence="10 12" id="KW-0456">Lyase</keyword>
<dbReference type="PANTHER" id="PTHR11920">
    <property type="entry name" value="GUANYLYL CYCLASE"/>
    <property type="match status" value="1"/>
</dbReference>
<evidence type="ECO:0000256" key="10">
    <source>
        <dbReference type="ARBA" id="ARBA00023239"/>
    </source>
</evidence>
<dbReference type="Pfam" id="PF00211">
    <property type="entry name" value="Guanylate_cyc"/>
    <property type="match status" value="1"/>
</dbReference>
<dbReference type="EMBL" id="CADEPM010000004">
    <property type="protein sequence ID" value="CAB3405370.1"/>
    <property type="molecule type" value="Genomic_DNA"/>
</dbReference>
<feature type="coiled-coil region" evidence="14">
    <location>
        <begin position="979"/>
        <end position="1017"/>
    </location>
</feature>
<dbReference type="Proteomes" id="UP000494206">
    <property type="component" value="Unassembled WGS sequence"/>
</dbReference>
<evidence type="ECO:0000256" key="6">
    <source>
        <dbReference type="ARBA" id="ARBA00022989"/>
    </source>
</evidence>
<dbReference type="SMART" id="SM00044">
    <property type="entry name" value="CYCc"/>
    <property type="match status" value="1"/>
</dbReference>
<keyword evidence="14" id="KW-0175">Coiled coil</keyword>
<feature type="compositionally biased region" description="Polar residues" evidence="15">
    <location>
        <begin position="1590"/>
        <end position="1614"/>
    </location>
</feature>
<comment type="similarity">
    <text evidence="12">Belongs to the adenylyl cyclase class-4/guanylyl cyclase family.</text>
</comment>
<comment type="catalytic activity">
    <reaction evidence="1 13">
        <text>GTP = 3',5'-cyclic GMP + diphosphate</text>
        <dbReference type="Rhea" id="RHEA:13665"/>
        <dbReference type="ChEBI" id="CHEBI:33019"/>
        <dbReference type="ChEBI" id="CHEBI:37565"/>
        <dbReference type="ChEBI" id="CHEBI:57746"/>
        <dbReference type="EC" id="4.6.1.2"/>
    </reaction>
</comment>
<evidence type="ECO:0000256" key="8">
    <source>
        <dbReference type="ARBA" id="ARBA00023170"/>
    </source>
</evidence>
<dbReference type="Gene3D" id="3.30.70.1230">
    <property type="entry name" value="Nucleotide cyclase"/>
    <property type="match status" value="1"/>
</dbReference>
<dbReference type="Pfam" id="PF07714">
    <property type="entry name" value="PK_Tyr_Ser-Thr"/>
    <property type="match status" value="1"/>
</dbReference>
<evidence type="ECO:0000259" key="18">
    <source>
        <dbReference type="PROSITE" id="PS50125"/>
    </source>
</evidence>
<evidence type="ECO:0000256" key="16">
    <source>
        <dbReference type="SAM" id="Phobius"/>
    </source>
</evidence>
<accession>A0A8S1EVI0</accession>
<feature type="compositionally biased region" description="Basic residues" evidence="15">
    <location>
        <begin position="1312"/>
        <end position="1325"/>
    </location>
</feature>
<evidence type="ECO:0000259" key="17">
    <source>
        <dbReference type="PROSITE" id="PS50011"/>
    </source>
</evidence>
<dbReference type="FunFam" id="3.30.70.1230:FF:000044">
    <property type="entry name" value="Guanylate cyclase"/>
    <property type="match status" value="1"/>
</dbReference>
<dbReference type="Pfam" id="PF01094">
    <property type="entry name" value="ANF_receptor"/>
    <property type="match status" value="1"/>
</dbReference>
<keyword evidence="6 16" id="KW-1133">Transmembrane helix</keyword>
<evidence type="ECO:0000256" key="4">
    <source>
        <dbReference type="ARBA" id="ARBA00022692"/>
    </source>
</evidence>
<evidence type="ECO:0000256" key="3">
    <source>
        <dbReference type="ARBA" id="ARBA00012202"/>
    </source>
</evidence>
<feature type="region of interest" description="Disordered" evidence="15">
    <location>
        <begin position="1303"/>
        <end position="1327"/>
    </location>
</feature>
<proteinExistence type="inferred from homology"/>
<feature type="region of interest" description="Disordered" evidence="15">
    <location>
        <begin position="1590"/>
        <end position="1622"/>
    </location>
</feature>
<organism evidence="19 20">
    <name type="scientific">Caenorhabditis bovis</name>
    <dbReference type="NCBI Taxonomy" id="2654633"/>
    <lineage>
        <taxon>Eukaryota</taxon>
        <taxon>Metazoa</taxon>
        <taxon>Ecdysozoa</taxon>
        <taxon>Nematoda</taxon>
        <taxon>Chromadorea</taxon>
        <taxon>Rhabditida</taxon>
        <taxon>Rhabditina</taxon>
        <taxon>Rhabditomorpha</taxon>
        <taxon>Rhabditoidea</taxon>
        <taxon>Rhabditidae</taxon>
        <taxon>Peloderinae</taxon>
        <taxon>Caenorhabditis</taxon>
    </lineage>
</organism>
<dbReference type="GO" id="GO:0004383">
    <property type="term" value="F:guanylate cyclase activity"/>
    <property type="evidence" value="ECO:0007669"/>
    <property type="project" value="UniProtKB-EC"/>
</dbReference>
<feature type="coiled-coil region" evidence="14">
    <location>
        <begin position="244"/>
        <end position="274"/>
    </location>
</feature>
<dbReference type="InterPro" id="IPR000719">
    <property type="entry name" value="Prot_kinase_dom"/>
</dbReference>
<evidence type="ECO:0000256" key="2">
    <source>
        <dbReference type="ARBA" id="ARBA00004479"/>
    </source>
</evidence>
<dbReference type="GO" id="GO:0005886">
    <property type="term" value="C:plasma membrane"/>
    <property type="evidence" value="ECO:0007669"/>
    <property type="project" value="TreeGrafter"/>
</dbReference>
<keyword evidence="8" id="KW-0675">Receptor</keyword>
<reference evidence="19 20" key="1">
    <citation type="submission" date="2020-04" db="EMBL/GenBank/DDBJ databases">
        <authorList>
            <person name="Laetsch R D."/>
            <person name="Stevens L."/>
            <person name="Kumar S."/>
            <person name="Blaxter L. M."/>
        </authorList>
    </citation>
    <scope>NUCLEOTIDE SEQUENCE [LARGE SCALE GENOMIC DNA]</scope>
</reference>
<feature type="region of interest" description="Disordered" evidence="15">
    <location>
        <begin position="853"/>
        <end position="917"/>
    </location>
</feature>
<dbReference type="GO" id="GO:0001653">
    <property type="term" value="F:peptide receptor activity"/>
    <property type="evidence" value="ECO:0007669"/>
    <property type="project" value="TreeGrafter"/>
</dbReference>
<dbReference type="PROSITE" id="PS50011">
    <property type="entry name" value="PROTEIN_KINASE_DOM"/>
    <property type="match status" value="1"/>
</dbReference>
<dbReference type="SUPFAM" id="SSF53822">
    <property type="entry name" value="Periplasmic binding protein-like I"/>
    <property type="match status" value="1"/>
</dbReference>
<dbReference type="CDD" id="cd07302">
    <property type="entry name" value="CHD"/>
    <property type="match status" value="1"/>
</dbReference>
<comment type="subcellular location">
    <subcellularLocation>
        <location evidence="2">Membrane</location>
        <topology evidence="2">Single-pass type I membrane protein</topology>
    </subcellularLocation>
</comment>
<dbReference type="InterPro" id="IPR018297">
    <property type="entry name" value="A/G_cyclase_CS"/>
</dbReference>
<dbReference type="InterPro" id="IPR011009">
    <property type="entry name" value="Kinase-like_dom_sf"/>
</dbReference>
<gene>
    <name evidence="19" type="ORF">CBOVIS_LOCUS7574</name>
</gene>
<dbReference type="GO" id="GO:0007168">
    <property type="term" value="P:receptor guanylyl cyclase signaling pathway"/>
    <property type="evidence" value="ECO:0007669"/>
    <property type="project" value="TreeGrafter"/>
</dbReference>
<dbReference type="GO" id="GO:0005524">
    <property type="term" value="F:ATP binding"/>
    <property type="evidence" value="ECO:0007669"/>
    <property type="project" value="InterPro"/>
</dbReference>
<dbReference type="FunFam" id="3.40.50.2300:FF:000797">
    <property type="entry name" value="Guanylate cyclase"/>
    <property type="match status" value="1"/>
</dbReference>
<evidence type="ECO:0000313" key="20">
    <source>
        <dbReference type="Proteomes" id="UP000494206"/>
    </source>
</evidence>
<feature type="transmembrane region" description="Helical" evidence="16">
    <location>
        <begin position="569"/>
        <end position="591"/>
    </location>
</feature>
<comment type="caution">
    <text evidence="19">The sequence shown here is derived from an EMBL/GenBank/DDBJ whole genome shotgun (WGS) entry which is preliminary data.</text>
</comment>
<sequence length="1622" mass="184102">MPPRIINHYIIAIGVLLNVVGVWCEAEPALGAGANPSVLASLVRRLPDVDGKKEILISYLSTVPTLSGDIDQYLSNISSTSSKDQDSRDRDIFNKKLKQISHCFTTDYYGSLTSGALVAAIVEINADPSILPNHHLRYVFGNTCGNDSHSTRLFMEHWQSGARVFIGPEKNCKTEAAMAAAQNLPMISYRCNDQDISRDDYHYRTFARTVPPSGEIFKAFFALMKKFNWRKFSVVYDVKKGLARNEMFETLKRMVEEQNEYEEKKFEIRNASRMEFANIDINTQPDLDQIAKAIEETMETTRIYLTFNNVRLFRRVLSTMGDMGLTEKGYMLIYLDTHYDWLDVYHAMNNHFLRDTTKYLHHSWDPLNIDERKMIDYAQSTISIIPTPVKLNSPKFFTFWKRAADYVHYFGVQKTDSLNLKGNRIACYLYDAVYLYARAVDELIRRNSHDPEFDPTEDGSAIIDLIVNKKYTSIQGFEMRIDNKGNSQGNFSLLTWQSVKPIMNPDDAKYYPMDHALDITSVFTAPENDSSLPTLSLKAKTIYWKTGVEPPPDEPICGFHGEKCKKNHLFTLAIMGAVTFVAVLGIVLSGLTYRSRKFEKELAMIWRIEPHEVHRVIGSNESTSSLLAAASETSQMCQHPWFNEADSKGSGMRGVAYYKGTLCALKEYVYDRKPKDLTRDVKMELRVMRQLAHPNINNFMGIIVCQTSICAVREFCSKGSLLDVLRNADMKLDHLYIASFIEDLVKGMVYLHDSDVKIHGNLKSTNCLITSRWALQIADYGMHDVRDGISYSDEKLMWESFLWTAPETMAISGRCITRLPPTQKSDVYSFGIILHEIFTRGGPYMICGEYKSNKKKKEEEKEKKEAKKMAEEKRNAEEKERKENADDKAESKDVKEEDETPATPEPEPVDENKGEKIVRRIYNDPTFRPEMKIIEAQNYVKDVMTACWHHDPCQRPDFKSGIRNKLKPLFTQIYKRNIMDHMIVMMEKYQTQLEDLVEERTGELREEQRRSQNLLQRMLPRTVADQLLRGHNVIPEAYPPVTIYFSDIVGFTRISGESTPMEIVVFLNKLYTLFDAIIRKYDVYKVETIGDAYMVVSGVPKYNTVEYHAEQIGMMSLHIMAAVMSFEIPHLPNEKLMIRIGMHSGPCAAGVVGRTMPRYTLFGDTVNTASRMESNGEALRIHCSEFTHVVLKDIGGFEMEERGVLPIKGKGHMTTYWLNGRAGYDFANIPIDEDFEDEFELFPWQNAKSERGSSWGVNRESSLSLANDKCSNFMKRISRSNIQDSSYFNSSSNREMPRLCEEDYYDDGGGGARKRKASKKKKKSCNKATSTYDNDSIALRKRSTSLPDGEVLNLDSLEGVSSVPAIPYTRRSTIGSTVSISTTNSQYPSYQDLCAVPYRRKRAIATVYPMRKRSLSVGDAIPAIAAMETNVSCTITTAANIDAIAVATPQLSAKHIDVERASSPEDGATVQVDDEKALIGGALKSKYFGGSMNLNGMRSCPQARRKDKKSFLRDPSPLTRRFREASPFSRKPFWSSKSDNRGDSITRIFRKWTTGRSGSEYEDLNNYELCEEDGFEMCEKVSGARVNRSVSCSPTDGAESTDNSEPLLTMSPSDGCTKPITG</sequence>
<dbReference type="Gene3D" id="1.10.510.10">
    <property type="entry name" value="Transferase(Phosphotransferase) domain 1"/>
    <property type="match status" value="2"/>
</dbReference>
<evidence type="ECO:0000256" key="9">
    <source>
        <dbReference type="ARBA" id="ARBA00023180"/>
    </source>
</evidence>
<dbReference type="InterPro" id="IPR029787">
    <property type="entry name" value="Nucleotide_cyclase"/>
</dbReference>
<evidence type="ECO:0000256" key="5">
    <source>
        <dbReference type="ARBA" id="ARBA00022741"/>
    </source>
</evidence>
<dbReference type="PROSITE" id="PS50125">
    <property type="entry name" value="GUANYLATE_CYCLASE_2"/>
    <property type="match status" value="1"/>
</dbReference>
<dbReference type="SUPFAM" id="SSF55073">
    <property type="entry name" value="Nucleotide cyclase"/>
    <property type="match status" value="1"/>
</dbReference>
<evidence type="ECO:0000256" key="1">
    <source>
        <dbReference type="ARBA" id="ARBA00001436"/>
    </source>
</evidence>
<evidence type="ECO:0000256" key="12">
    <source>
        <dbReference type="RuleBase" id="RU000405"/>
    </source>
</evidence>
<dbReference type="GO" id="GO:0004016">
    <property type="term" value="F:adenylate cyclase activity"/>
    <property type="evidence" value="ECO:0007669"/>
    <property type="project" value="TreeGrafter"/>
</dbReference>
<dbReference type="SUPFAM" id="SSF56112">
    <property type="entry name" value="Protein kinase-like (PK-like)"/>
    <property type="match status" value="1"/>
</dbReference>
<feature type="compositionally biased region" description="Basic and acidic residues" evidence="15">
    <location>
        <begin position="856"/>
        <end position="895"/>
    </location>
</feature>